<reference evidence="2 3" key="1">
    <citation type="submission" date="2016-10" db="EMBL/GenBank/DDBJ databases">
        <authorList>
            <person name="de Groot N.N."/>
        </authorList>
    </citation>
    <scope>NUCLEOTIDE SEQUENCE [LARGE SCALE GENOMIC DNA]</scope>
    <source>
        <strain evidence="2 3">GAS522</strain>
    </source>
</reference>
<dbReference type="RefSeq" id="WP_074830008.1">
    <property type="nucleotide sequence ID" value="NZ_FNTI01000001.1"/>
</dbReference>
<dbReference type="AlphaFoldDB" id="A0A1M7J036"/>
<feature type="chain" id="PRO_5030032014" description="DUF992 domain-containing protein" evidence="1">
    <location>
        <begin position="26"/>
        <end position="163"/>
    </location>
</feature>
<dbReference type="EMBL" id="FNTI01000001">
    <property type="protein sequence ID" value="SEE46420.1"/>
    <property type="molecule type" value="Genomic_DNA"/>
</dbReference>
<protein>
    <recommendedName>
        <fullName evidence="4">DUF992 domain-containing protein</fullName>
    </recommendedName>
</protein>
<evidence type="ECO:0000313" key="2">
    <source>
        <dbReference type="EMBL" id="SEE46420.1"/>
    </source>
</evidence>
<dbReference type="InterPro" id="IPR009333">
    <property type="entry name" value="DUF992"/>
</dbReference>
<evidence type="ECO:0008006" key="4">
    <source>
        <dbReference type="Google" id="ProtNLM"/>
    </source>
</evidence>
<sequence length="163" mass="16372">MRSYRFIRVVSLAALILLGPAFASAQQPPPGVQAGMLTCNLAPSIGLIVAESQRMSCRYAPNGPYPPENYNGVLNTVGLELGITAGGAMAWGVFAPTQGTPIGALTGEYVGASGDIAVGVGVGANVLFGGSNRTIALQPLSVEGQAGLNVSLGVSGLTLAFAP</sequence>
<proteinExistence type="predicted"/>
<name>A0A1M7J036_9BRAD</name>
<dbReference type="Pfam" id="PF06186">
    <property type="entry name" value="DUF992"/>
    <property type="match status" value="1"/>
</dbReference>
<organism evidence="2 3">
    <name type="scientific">Bradyrhizobium lablabi</name>
    <dbReference type="NCBI Taxonomy" id="722472"/>
    <lineage>
        <taxon>Bacteria</taxon>
        <taxon>Pseudomonadati</taxon>
        <taxon>Pseudomonadota</taxon>
        <taxon>Alphaproteobacteria</taxon>
        <taxon>Hyphomicrobiales</taxon>
        <taxon>Nitrobacteraceae</taxon>
        <taxon>Bradyrhizobium</taxon>
    </lineage>
</organism>
<dbReference type="Proteomes" id="UP000183208">
    <property type="component" value="Unassembled WGS sequence"/>
</dbReference>
<feature type="signal peptide" evidence="1">
    <location>
        <begin position="1"/>
        <end position="25"/>
    </location>
</feature>
<evidence type="ECO:0000256" key="1">
    <source>
        <dbReference type="SAM" id="SignalP"/>
    </source>
</evidence>
<gene>
    <name evidence="2" type="ORF">SAMN05444171_7595</name>
</gene>
<dbReference type="OrthoDB" id="7362478at2"/>
<keyword evidence="1" id="KW-0732">Signal</keyword>
<accession>A0A1M7J036</accession>
<evidence type="ECO:0000313" key="3">
    <source>
        <dbReference type="Proteomes" id="UP000183208"/>
    </source>
</evidence>